<comment type="caution">
    <text evidence="2">The sequence shown here is derived from an EMBL/GenBank/DDBJ whole genome shotgun (WGS) entry which is preliminary data.</text>
</comment>
<dbReference type="Proteomes" id="UP000245956">
    <property type="component" value="Unassembled WGS sequence"/>
</dbReference>
<dbReference type="AlphaFoldDB" id="A0A2U3E068"/>
<reference evidence="2 3" key="1">
    <citation type="journal article" date="2016" name="Front. Microbiol.">
        <title>Genome and transcriptome sequences reveal the specific parasitism of the nematophagous Purpureocillium lilacinum 36-1.</title>
        <authorList>
            <person name="Xie J."/>
            <person name="Li S."/>
            <person name="Mo C."/>
            <person name="Xiao X."/>
            <person name="Peng D."/>
            <person name="Wang G."/>
            <person name="Xiao Y."/>
        </authorList>
    </citation>
    <scope>NUCLEOTIDE SEQUENCE [LARGE SCALE GENOMIC DNA]</scope>
    <source>
        <strain evidence="2 3">36-1</strain>
    </source>
</reference>
<dbReference type="EMBL" id="LCWV01000016">
    <property type="protein sequence ID" value="PWI67910.1"/>
    <property type="molecule type" value="Genomic_DNA"/>
</dbReference>
<protein>
    <submittedName>
        <fullName evidence="2">Uncharacterized protein</fullName>
    </submittedName>
</protein>
<evidence type="ECO:0000313" key="2">
    <source>
        <dbReference type="EMBL" id="PWI67910.1"/>
    </source>
</evidence>
<accession>A0A2U3E068</accession>
<feature type="compositionally biased region" description="Low complexity" evidence="1">
    <location>
        <begin position="63"/>
        <end position="72"/>
    </location>
</feature>
<proteinExistence type="predicted"/>
<evidence type="ECO:0000313" key="3">
    <source>
        <dbReference type="Proteomes" id="UP000245956"/>
    </source>
</evidence>
<gene>
    <name evidence="2" type="ORF">PCL_02311</name>
</gene>
<sequence length="131" mass="13681">MRPRATRRAQDPAGLIVIDLSQRGLVLPLAACAGAARRRGQTDSPALDRWSLDLPAPSPPAPGGNAKAASPARCSVVTGHDSAAPKSHSEPLHLQPRDTPPSAAIILFSQELATTHMRTTAPSLNPTETSN</sequence>
<name>A0A2U3E068_PURLI</name>
<feature type="region of interest" description="Disordered" evidence="1">
    <location>
        <begin position="34"/>
        <end position="99"/>
    </location>
</feature>
<evidence type="ECO:0000256" key="1">
    <source>
        <dbReference type="SAM" id="MobiDB-lite"/>
    </source>
</evidence>
<organism evidence="2 3">
    <name type="scientific">Purpureocillium lilacinum</name>
    <name type="common">Paecilomyces lilacinus</name>
    <dbReference type="NCBI Taxonomy" id="33203"/>
    <lineage>
        <taxon>Eukaryota</taxon>
        <taxon>Fungi</taxon>
        <taxon>Dikarya</taxon>
        <taxon>Ascomycota</taxon>
        <taxon>Pezizomycotina</taxon>
        <taxon>Sordariomycetes</taxon>
        <taxon>Hypocreomycetidae</taxon>
        <taxon>Hypocreales</taxon>
        <taxon>Ophiocordycipitaceae</taxon>
        <taxon>Purpureocillium</taxon>
    </lineage>
</organism>